<proteinExistence type="predicted"/>
<gene>
    <name evidence="1" type="ORF">V1264_018128</name>
</gene>
<dbReference type="AlphaFoldDB" id="A0AAN9BDD5"/>
<comment type="caution">
    <text evidence="1">The sequence shown here is derived from an EMBL/GenBank/DDBJ whole genome shotgun (WGS) entry which is preliminary data.</text>
</comment>
<sequence>MSPKLSSHHHHCTIIIVSVDYMTKTAQLTGVGEKGVRRLLLERRLAGKCKDLLGKLPGRRMHFAAAYCSQPGMRGKLSFFIVP</sequence>
<keyword evidence="2" id="KW-1185">Reference proteome</keyword>
<name>A0AAN9BDD5_9CAEN</name>
<accession>A0AAN9BDD5</accession>
<dbReference type="Proteomes" id="UP001374579">
    <property type="component" value="Unassembled WGS sequence"/>
</dbReference>
<protein>
    <submittedName>
        <fullName evidence="1">Uncharacterized protein</fullName>
    </submittedName>
</protein>
<dbReference type="EMBL" id="JBAMIC010000008">
    <property type="protein sequence ID" value="KAK7103168.1"/>
    <property type="molecule type" value="Genomic_DNA"/>
</dbReference>
<reference evidence="1 2" key="1">
    <citation type="submission" date="2024-02" db="EMBL/GenBank/DDBJ databases">
        <title>Chromosome-scale genome assembly of the rough periwinkle Littorina saxatilis.</title>
        <authorList>
            <person name="De Jode A."/>
            <person name="Faria R."/>
            <person name="Formenti G."/>
            <person name="Sims Y."/>
            <person name="Smith T.P."/>
            <person name="Tracey A."/>
            <person name="Wood J.M.D."/>
            <person name="Zagrodzka Z.B."/>
            <person name="Johannesson K."/>
            <person name="Butlin R.K."/>
            <person name="Leder E.H."/>
        </authorList>
    </citation>
    <scope>NUCLEOTIDE SEQUENCE [LARGE SCALE GENOMIC DNA]</scope>
    <source>
        <strain evidence="1">Snail1</strain>
        <tissue evidence="1">Muscle</tissue>
    </source>
</reference>
<evidence type="ECO:0000313" key="1">
    <source>
        <dbReference type="EMBL" id="KAK7103168.1"/>
    </source>
</evidence>
<organism evidence="1 2">
    <name type="scientific">Littorina saxatilis</name>
    <dbReference type="NCBI Taxonomy" id="31220"/>
    <lineage>
        <taxon>Eukaryota</taxon>
        <taxon>Metazoa</taxon>
        <taxon>Spiralia</taxon>
        <taxon>Lophotrochozoa</taxon>
        <taxon>Mollusca</taxon>
        <taxon>Gastropoda</taxon>
        <taxon>Caenogastropoda</taxon>
        <taxon>Littorinimorpha</taxon>
        <taxon>Littorinoidea</taxon>
        <taxon>Littorinidae</taxon>
        <taxon>Littorina</taxon>
    </lineage>
</organism>
<evidence type="ECO:0000313" key="2">
    <source>
        <dbReference type="Proteomes" id="UP001374579"/>
    </source>
</evidence>